<evidence type="ECO:0000313" key="4">
    <source>
        <dbReference type="Proteomes" id="UP001310594"/>
    </source>
</evidence>
<evidence type="ECO:0000256" key="1">
    <source>
        <dbReference type="SAM" id="MobiDB-lite"/>
    </source>
</evidence>
<feature type="region of interest" description="Disordered" evidence="1">
    <location>
        <begin position="251"/>
        <end position="298"/>
    </location>
</feature>
<dbReference type="Proteomes" id="UP001310594">
    <property type="component" value="Unassembled WGS sequence"/>
</dbReference>
<dbReference type="EMBL" id="JAVRQU010000011">
    <property type="protein sequence ID" value="KAK5697393.1"/>
    <property type="molecule type" value="Genomic_DNA"/>
</dbReference>
<reference evidence="3" key="1">
    <citation type="submission" date="2023-08" db="EMBL/GenBank/DDBJ databases">
        <title>Black Yeasts Isolated from many extreme environments.</title>
        <authorList>
            <person name="Coleine C."/>
            <person name="Stajich J.E."/>
            <person name="Selbmann L."/>
        </authorList>
    </citation>
    <scope>NUCLEOTIDE SEQUENCE</scope>
    <source>
        <strain evidence="3">CCFEE 5810</strain>
    </source>
</reference>
<feature type="compositionally biased region" description="Acidic residues" evidence="1">
    <location>
        <begin position="289"/>
        <end position="298"/>
    </location>
</feature>
<feature type="domain" description="DUF7918" evidence="2">
    <location>
        <begin position="9"/>
        <end position="181"/>
    </location>
</feature>
<organism evidence="3 4">
    <name type="scientific">Elasticomyces elasticus</name>
    <dbReference type="NCBI Taxonomy" id="574655"/>
    <lineage>
        <taxon>Eukaryota</taxon>
        <taxon>Fungi</taxon>
        <taxon>Dikarya</taxon>
        <taxon>Ascomycota</taxon>
        <taxon>Pezizomycotina</taxon>
        <taxon>Dothideomycetes</taxon>
        <taxon>Dothideomycetidae</taxon>
        <taxon>Mycosphaerellales</taxon>
        <taxon>Teratosphaeriaceae</taxon>
        <taxon>Elasticomyces</taxon>
    </lineage>
</organism>
<comment type="caution">
    <text evidence="3">The sequence shown here is derived from an EMBL/GenBank/DDBJ whole genome shotgun (WGS) entry which is preliminary data.</text>
</comment>
<accession>A0AAN7VR22</accession>
<evidence type="ECO:0000313" key="3">
    <source>
        <dbReference type="EMBL" id="KAK5697393.1"/>
    </source>
</evidence>
<evidence type="ECO:0000259" key="2">
    <source>
        <dbReference type="Pfam" id="PF25534"/>
    </source>
</evidence>
<protein>
    <recommendedName>
        <fullName evidence="2">DUF7918 domain-containing protein</fullName>
    </recommendedName>
</protein>
<dbReference type="AlphaFoldDB" id="A0AAN7VR22"/>
<sequence length="326" mass="36073">MAIHPDLPGLEITVDVNGQPLPEFDEHKSETYKTKAHVKYVEVVSGAEFGIGIKYDTSVFPFADNKIYINYLVDGEHGGEQGSVLCARTGLQYDHQWTFKGAVVRTAKGLVKHAMLFSELDIEEGERDESLVGKLGELGTVRVKLYRAEIEHIPAAKAKPKARSKVISTTVPRRLPKGKSTKMMETPPSEVSEPDPMPLLPTGQVPEKNVKGLAMSHQTTLGPAVPLYATESMSDSEENGCEDMPLRRVEAPPPQPTTRETELVNSQQKVQDIQKEIKKEVKRERDTSEDVDGDEGMEVVEHRNKKICQTGGRGGRKDVIDLCSDD</sequence>
<dbReference type="Pfam" id="PF25534">
    <property type="entry name" value="DUF7918"/>
    <property type="match status" value="1"/>
</dbReference>
<gene>
    <name evidence="3" type="ORF">LTR97_007531</name>
</gene>
<dbReference type="PANTHER" id="PTHR36223">
    <property type="entry name" value="BETA-LACTAMASE-TYPE TRANSPEPTIDASE FOLD DOMAIN CONTAINING PROTEIN"/>
    <property type="match status" value="1"/>
</dbReference>
<dbReference type="InterPro" id="IPR057678">
    <property type="entry name" value="DUF7918"/>
</dbReference>
<proteinExistence type="predicted"/>
<feature type="compositionally biased region" description="Basic and acidic residues" evidence="1">
    <location>
        <begin position="272"/>
        <end position="288"/>
    </location>
</feature>
<dbReference type="PANTHER" id="PTHR36223:SF1">
    <property type="entry name" value="TRANSCRIPTION ELONGATION FACTOR EAF N-TERMINAL DOMAIN-CONTAINING PROTEIN"/>
    <property type="match status" value="1"/>
</dbReference>
<name>A0AAN7VR22_9PEZI</name>
<feature type="region of interest" description="Disordered" evidence="1">
    <location>
        <begin position="175"/>
        <end position="198"/>
    </location>
</feature>